<comment type="catalytic activity">
    <reaction evidence="9">
        <text>Hydrolysis of proteins, favoring hydrophobic residues at P1 and P1'. Clots milk. Does not accept Lys at P1, and hence does not activate trypsinogen.</text>
        <dbReference type="EC" id="3.4.23.23"/>
    </reaction>
</comment>
<feature type="compositionally biased region" description="Low complexity" evidence="17">
    <location>
        <begin position="446"/>
        <end position="474"/>
    </location>
</feature>
<feature type="active site" evidence="14">
    <location>
        <position position="89"/>
    </location>
</feature>
<evidence type="ECO:0000313" key="21">
    <source>
        <dbReference type="Proteomes" id="UP001234581"/>
    </source>
</evidence>
<dbReference type="InterPro" id="IPR033121">
    <property type="entry name" value="PEPTIDASE_A1"/>
</dbReference>
<evidence type="ECO:0000256" key="6">
    <source>
        <dbReference type="ARBA" id="ARBA00023145"/>
    </source>
</evidence>
<organism evidence="20 21">
    <name type="scientific">Lichtheimia ornata</name>
    <dbReference type="NCBI Taxonomy" id="688661"/>
    <lineage>
        <taxon>Eukaryota</taxon>
        <taxon>Fungi</taxon>
        <taxon>Fungi incertae sedis</taxon>
        <taxon>Mucoromycota</taxon>
        <taxon>Mucoromycotina</taxon>
        <taxon>Mucoromycetes</taxon>
        <taxon>Mucorales</taxon>
        <taxon>Lichtheimiaceae</taxon>
        <taxon>Lichtheimia</taxon>
    </lineage>
</organism>
<dbReference type="PRINTS" id="PR00792">
    <property type="entry name" value="PEPSIN"/>
</dbReference>
<dbReference type="InterPro" id="IPR034164">
    <property type="entry name" value="Pepsin-like_dom"/>
</dbReference>
<evidence type="ECO:0000256" key="9">
    <source>
        <dbReference type="ARBA" id="ARBA00052485"/>
    </source>
</evidence>
<dbReference type="InterPro" id="IPR021109">
    <property type="entry name" value="Peptidase_aspartic_dom_sf"/>
</dbReference>
<dbReference type="CDD" id="cd05471">
    <property type="entry name" value="pepsin_like"/>
    <property type="match status" value="1"/>
</dbReference>
<dbReference type="Pfam" id="PF00026">
    <property type="entry name" value="Asp"/>
    <property type="match status" value="1"/>
</dbReference>
<evidence type="ECO:0000256" key="13">
    <source>
        <dbReference type="ARBA" id="ARBA00075933"/>
    </source>
</evidence>
<keyword evidence="3 18" id="KW-0732">Signal</keyword>
<dbReference type="PROSITE" id="PS00141">
    <property type="entry name" value="ASP_PROTEASE"/>
    <property type="match status" value="2"/>
</dbReference>
<dbReference type="GO" id="GO:0004190">
    <property type="term" value="F:aspartic-type endopeptidase activity"/>
    <property type="evidence" value="ECO:0007669"/>
    <property type="project" value="UniProtKB-KW"/>
</dbReference>
<dbReference type="PANTHER" id="PTHR47966:SF51">
    <property type="entry name" value="BETA-SITE APP-CLEAVING ENZYME, ISOFORM A-RELATED"/>
    <property type="match status" value="1"/>
</dbReference>
<keyword evidence="8" id="KW-0325">Glycoprotein</keyword>
<keyword evidence="7 15" id="KW-1015">Disulfide bond</keyword>
<evidence type="ECO:0000256" key="2">
    <source>
        <dbReference type="ARBA" id="ARBA00022670"/>
    </source>
</evidence>
<feature type="disulfide bond" evidence="15">
    <location>
        <begin position="102"/>
        <end position="107"/>
    </location>
</feature>
<evidence type="ECO:0000256" key="11">
    <source>
        <dbReference type="ARBA" id="ARBA00067072"/>
    </source>
</evidence>
<evidence type="ECO:0000256" key="15">
    <source>
        <dbReference type="PIRSR" id="PIRSR601461-2"/>
    </source>
</evidence>
<feature type="signal peptide" evidence="18">
    <location>
        <begin position="1"/>
        <end position="22"/>
    </location>
</feature>
<comment type="similarity">
    <text evidence="1 16">Belongs to the peptidase A1 family.</text>
</comment>
<evidence type="ECO:0000313" key="20">
    <source>
        <dbReference type="EMBL" id="KAJ8663039.1"/>
    </source>
</evidence>
<dbReference type="RefSeq" id="XP_058347951.1">
    <property type="nucleotide sequence ID" value="XM_058481313.1"/>
</dbReference>
<dbReference type="PANTHER" id="PTHR47966">
    <property type="entry name" value="BETA-SITE APP-CLEAVING ENZYME, ISOFORM A-RELATED"/>
    <property type="match status" value="1"/>
</dbReference>
<dbReference type="SUPFAM" id="SSF50630">
    <property type="entry name" value="Acid proteases"/>
    <property type="match status" value="1"/>
</dbReference>
<evidence type="ECO:0000256" key="17">
    <source>
        <dbReference type="SAM" id="MobiDB-lite"/>
    </source>
</evidence>
<dbReference type="EC" id="3.4.23.23" evidence="11"/>
<evidence type="ECO:0000256" key="12">
    <source>
        <dbReference type="ARBA" id="ARBA00070311"/>
    </source>
</evidence>
<evidence type="ECO:0000256" key="1">
    <source>
        <dbReference type="ARBA" id="ARBA00007447"/>
    </source>
</evidence>
<dbReference type="PROSITE" id="PS51767">
    <property type="entry name" value="PEPTIDASE_A1"/>
    <property type="match status" value="1"/>
</dbReference>
<gene>
    <name evidence="20" type="ORF">O0I10_001216</name>
</gene>
<evidence type="ECO:0000256" key="3">
    <source>
        <dbReference type="ARBA" id="ARBA00022729"/>
    </source>
</evidence>
<keyword evidence="2 16" id="KW-0645">Protease</keyword>
<feature type="domain" description="Peptidase A1" evidence="19">
    <location>
        <begin position="71"/>
        <end position="432"/>
    </location>
</feature>
<evidence type="ECO:0000256" key="18">
    <source>
        <dbReference type="SAM" id="SignalP"/>
    </source>
</evidence>
<protein>
    <recommendedName>
        <fullName evidence="12">Mucorpepsin</fullName>
        <ecNumber evidence="11">3.4.23.23</ecNumber>
    </recommendedName>
    <alternativeName>
        <fullName evidence="13">Mucor rennin</fullName>
    </alternativeName>
</protein>
<evidence type="ECO:0000256" key="4">
    <source>
        <dbReference type="ARBA" id="ARBA00022750"/>
    </source>
</evidence>
<comment type="function">
    <text evidence="10">This enzyme, capable of clotting milk is frequently used for cheese production.</text>
</comment>
<dbReference type="Proteomes" id="UP001234581">
    <property type="component" value="Unassembled WGS sequence"/>
</dbReference>
<evidence type="ECO:0000259" key="19">
    <source>
        <dbReference type="PROSITE" id="PS51767"/>
    </source>
</evidence>
<dbReference type="FunFam" id="2.40.70.10:FF:000008">
    <property type="entry name" value="Cathepsin D"/>
    <property type="match status" value="1"/>
</dbReference>
<keyword evidence="4 16" id="KW-0064">Aspartyl protease</keyword>
<evidence type="ECO:0000256" key="10">
    <source>
        <dbReference type="ARBA" id="ARBA00059864"/>
    </source>
</evidence>
<dbReference type="InterPro" id="IPR001969">
    <property type="entry name" value="Aspartic_peptidase_AS"/>
</dbReference>
<sequence length="525" mass="55438">MRLSCIALTTLAVFFGADAAAAVPVTEKHNNNVIRLPLVRNENGQLAHLKRGMLEKRADKTALYNAVGREYMVEIGVGTPAQKFNLTLDTGSAELWIPSTGCSATQCPYERFDASRSSTYQKLTDPFSIEYGIGQAKGVYGIDTVTVGNAKVDKQKVALVSSTKDILGMVNSGEQSNGIMGLGYPGLNTVRGVKDDTPFVFNLAKTLQDPVFSIYLNEMFAYGLTGEIMFGGEDKTKYKGALQAVPVVDYDTSGYLVKPNVGSGKKGSSSSGTYLYWTVPGQGIKASGYEVALPSNAGFILDTGTTLTMVPKKYADGIVKAVAGAGKYAFDATNNVYRVDCSIAKQNDKTVNFEISTSTSNKVDQPVVISTPVSQLVIPIDTDYLDTAKSCMFGITVSGTGLTDGETWIIGEASLRSMYAVYNMQKNTVSLAPAIHTSGSAADAAAAAPTGSTSNNNNASSSANPSDANPSATSQPGNDNNDDDDIHGKIISMDHQDESAASGFSSNMMALGTVTASMMVAFLLQ</sequence>
<feature type="chain" id="PRO_5041983344" description="Mucorpepsin" evidence="18">
    <location>
        <begin position="23"/>
        <end position="525"/>
    </location>
</feature>
<feature type="active site" evidence="14">
    <location>
        <position position="302"/>
    </location>
</feature>
<name>A0AAD7Y3C3_9FUNG</name>
<reference evidence="20 21" key="1">
    <citation type="submission" date="2023-03" db="EMBL/GenBank/DDBJ databases">
        <title>Genome sequence of Lichtheimia ornata CBS 291.66.</title>
        <authorList>
            <person name="Mohabir J.T."/>
            <person name="Shea T.P."/>
            <person name="Kurbessoian T."/>
            <person name="Berby B."/>
            <person name="Fontaine J."/>
            <person name="Livny J."/>
            <person name="Gnirke A."/>
            <person name="Stajich J.E."/>
            <person name="Cuomo C.A."/>
        </authorList>
    </citation>
    <scope>NUCLEOTIDE SEQUENCE [LARGE SCALE GENOMIC DNA]</scope>
    <source>
        <strain evidence="20">CBS 291.66</strain>
    </source>
</reference>
<evidence type="ECO:0000256" key="8">
    <source>
        <dbReference type="ARBA" id="ARBA00023180"/>
    </source>
</evidence>
<dbReference type="GeneID" id="83208634"/>
<comment type="caution">
    <text evidence="20">The sequence shown here is derived from an EMBL/GenBank/DDBJ whole genome shotgun (WGS) entry which is preliminary data.</text>
</comment>
<dbReference type="EMBL" id="JARTCD010000003">
    <property type="protein sequence ID" value="KAJ8663039.1"/>
    <property type="molecule type" value="Genomic_DNA"/>
</dbReference>
<dbReference type="AlphaFoldDB" id="A0AAD7Y3C3"/>
<keyword evidence="6" id="KW-0865">Zymogen</keyword>
<dbReference type="InterPro" id="IPR001461">
    <property type="entry name" value="Aspartic_peptidase_A1"/>
</dbReference>
<accession>A0AAD7Y3C3</accession>
<dbReference type="Gene3D" id="2.40.70.10">
    <property type="entry name" value="Acid Proteases"/>
    <property type="match status" value="2"/>
</dbReference>
<keyword evidence="21" id="KW-1185">Reference proteome</keyword>
<feature type="region of interest" description="Disordered" evidence="17">
    <location>
        <begin position="446"/>
        <end position="488"/>
    </location>
</feature>
<keyword evidence="5 16" id="KW-0378">Hydrolase</keyword>
<evidence type="ECO:0000256" key="5">
    <source>
        <dbReference type="ARBA" id="ARBA00022801"/>
    </source>
</evidence>
<evidence type="ECO:0000256" key="14">
    <source>
        <dbReference type="PIRSR" id="PIRSR601461-1"/>
    </source>
</evidence>
<proteinExistence type="inferred from homology"/>
<evidence type="ECO:0000256" key="16">
    <source>
        <dbReference type="RuleBase" id="RU000454"/>
    </source>
</evidence>
<evidence type="ECO:0000256" key="7">
    <source>
        <dbReference type="ARBA" id="ARBA00023157"/>
    </source>
</evidence>
<dbReference type="GO" id="GO:0006508">
    <property type="term" value="P:proteolysis"/>
    <property type="evidence" value="ECO:0007669"/>
    <property type="project" value="UniProtKB-KW"/>
</dbReference>